<evidence type="ECO:0000259" key="4">
    <source>
        <dbReference type="Pfam" id="PF00135"/>
    </source>
</evidence>
<keyword evidence="2 3" id="KW-0378">Hydrolase</keyword>
<gene>
    <name evidence="5" type="ORF">VV02_02955</name>
</gene>
<dbReference type="RefSeq" id="WP_052589688.1">
    <property type="nucleotide sequence ID" value="NZ_CP011112.1"/>
</dbReference>
<evidence type="ECO:0000313" key="6">
    <source>
        <dbReference type="Proteomes" id="UP000066480"/>
    </source>
</evidence>
<protein>
    <recommendedName>
        <fullName evidence="3">Carboxylic ester hydrolase</fullName>
        <ecNumber evidence="3">3.1.1.-</ecNumber>
    </recommendedName>
</protein>
<comment type="similarity">
    <text evidence="1 3">Belongs to the type-B carboxylesterase/lipase family.</text>
</comment>
<dbReference type="InterPro" id="IPR050309">
    <property type="entry name" value="Type-B_Carboxylest/Lipase"/>
</dbReference>
<dbReference type="InterPro" id="IPR019826">
    <property type="entry name" value="Carboxylesterase_B_AS"/>
</dbReference>
<dbReference type="STRING" id="571913.VV02_02955"/>
<dbReference type="KEGG" id="lmoi:VV02_02955"/>
<dbReference type="InterPro" id="IPR002018">
    <property type="entry name" value="CarbesteraseB"/>
</dbReference>
<dbReference type="InterPro" id="IPR029058">
    <property type="entry name" value="AB_hydrolase_fold"/>
</dbReference>
<dbReference type="Proteomes" id="UP000066480">
    <property type="component" value="Chromosome"/>
</dbReference>
<evidence type="ECO:0000256" key="2">
    <source>
        <dbReference type="ARBA" id="ARBA00022801"/>
    </source>
</evidence>
<proteinExistence type="inferred from homology"/>
<dbReference type="PANTHER" id="PTHR11559">
    <property type="entry name" value="CARBOXYLESTERASE"/>
    <property type="match status" value="1"/>
</dbReference>
<dbReference type="OrthoDB" id="3199405at2"/>
<dbReference type="GO" id="GO:0016787">
    <property type="term" value="F:hydrolase activity"/>
    <property type="evidence" value="ECO:0007669"/>
    <property type="project" value="UniProtKB-KW"/>
</dbReference>
<organism evidence="5 6">
    <name type="scientific">Luteipulveratus mongoliensis</name>
    <dbReference type="NCBI Taxonomy" id="571913"/>
    <lineage>
        <taxon>Bacteria</taxon>
        <taxon>Bacillati</taxon>
        <taxon>Actinomycetota</taxon>
        <taxon>Actinomycetes</taxon>
        <taxon>Micrococcales</taxon>
        <taxon>Dermacoccaceae</taxon>
        <taxon>Luteipulveratus</taxon>
    </lineage>
</organism>
<keyword evidence="6" id="KW-1185">Reference proteome</keyword>
<evidence type="ECO:0000256" key="1">
    <source>
        <dbReference type="ARBA" id="ARBA00005964"/>
    </source>
</evidence>
<dbReference type="PROSITE" id="PS00122">
    <property type="entry name" value="CARBOXYLESTERASE_B_1"/>
    <property type="match status" value="1"/>
</dbReference>
<dbReference type="EMBL" id="CP011112">
    <property type="protein sequence ID" value="AKU15059.1"/>
    <property type="molecule type" value="Genomic_DNA"/>
</dbReference>
<dbReference type="AlphaFoldDB" id="A0A0K1JEC8"/>
<dbReference type="ESTHER" id="9mico-a0a0k1jec8">
    <property type="family name" value="Carb_B_Bacteria"/>
</dbReference>
<sequence length="496" mass="51798">MDSVVTTAAGRLRGTTSGGVTAFLGVPYAAPPVGPGLYAAPAPVEPWEGTRDATALAPTPPQRPYPAPFAALLHNPVDIGPDFLSVNVWTPGPGPDARLPVMVWIPGGAFLRGSNAIPTYDGTAFARDGVVLVSVSYRLGAPGFAVLPDAPDNRGLLDQIAALEWVRDNIAAFGGDPDSVTIFGESAGAMSVLSLLTSPAATGLFRRAIAQSGSARIAGAREDLSLPTAAMAKHLGVEATAAAFASVDLDRMLDAQFETANSMRQQPDPAIWGRTTVVNGGGMMPFFPVLDDTVVPQVPESALAAGVGSDVDLLIGTTTDEFRFFLVPPGLAALIDADGLAALAAQYGWSNALVEGYSANRPDAAPGDVFATLVTDSYFRMPSLRAADAHASRGGNTFAYEFAWSTTHLDLRACHALELPFVFDNLAAKGADTMIGPDPAPQPLADAMHAAWVAFARAGDPGWQSYDTAKRAVQVFDHPAVGVQLDPRGDERQLWP</sequence>
<dbReference type="EC" id="3.1.1.-" evidence="3"/>
<name>A0A0K1JEC8_9MICO</name>
<dbReference type="Pfam" id="PF00135">
    <property type="entry name" value="COesterase"/>
    <property type="match status" value="1"/>
</dbReference>
<dbReference type="SUPFAM" id="SSF53474">
    <property type="entry name" value="alpha/beta-Hydrolases"/>
    <property type="match status" value="1"/>
</dbReference>
<evidence type="ECO:0000313" key="5">
    <source>
        <dbReference type="EMBL" id="AKU15059.1"/>
    </source>
</evidence>
<dbReference type="Gene3D" id="3.40.50.1820">
    <property type="entry name" value="alpha/beta hydrolase"/>
    <property type="match status" value="1"/>
</dbReference>
<accession>A0A0K1JEC8</accession>
<reference evidence="5 6" key="1">
    <citation type="submission" date="2015-03" db="EMBL/GenBank/DDBJ databases">
        <title>Luteipulveratus halotolerans sp. nov., a novel actinobacterium (Dermacoccaceae) from Sarawak, Malaysia.</title>
        <authorList>
            <person name="Juboi H."/>
            <person name="Basik A."/>
            <person name="Shamsul S.S."/>
            <person name="Arnold P."/>
            <person name="Schmitt E.K."/>
            <person name="Sanglier J.-J."/>
            <person name="Yeo T."/>
        </authorList>
    </citation>
    <scope>NUCLEOTIDE SEQUENCE [LARGE SCALE GENOMIC DNA]</scope>
    <source>
        <strain evidence="5 6">MN07-A0370</strain>
    </source>
</reference>
<dbReference type="PATRIC" id="fig|571913.6.peg.605"/>
<evidence type="ECO:0000256" key="3">
    <source>
        <dbReference type="RuleBase" id="RU361235"/>
    </source>
</evidence>
<feature type="domain" description="Carboxylesterase type B" evidence="4">
    <location>
        <begin position="2"/>
        <end position="463"/>
    </location>
</feature>